<keyword evidence="1 3" id="KW-0378">Hydrolase</keyword>
<dbReference type="RefSeq" id="WP_219668587.1">
    <property type="nucleotide sequence ID" value="NZ_WTFF01000141.1"/>
</dbReference>
<reference evidence="3 4" key="1">
    <citation type="submission" date="2019-12" db="EMBL/GenBank/DDBJ databases">
        <title>Genome sequence of Streptomyces bambusae.</title>
        <authorList>
            <person name="Bansal K."/>
            <person name="Choksket S."/>
            <person name="Korpole S."/>
            <person name="Patil P.B."/>
        </authorList>
    </citation>
    <scope>NUCLEOTIDE SEQUENCE [LARGE SCALE GENOMIC DNA]</scope>
    <source>
        <strain evidence="3 4">SK60</strain>
    </source>
</reference>
<gene>
    <name evidence="3" type="ORF">GPJ59_20010</name>
</gene>
<dbReference type="Proteomes" id="UP000812013">
    <property type="component" value="Unassembled WGS sequence"/>
</dbReference>
<dbReference type="PROSITE" id="PS50263">
    <property type="entry name" value="CN_HYDROLASE"/>
    <property type="match status" value="1"/>
</dbReference>
<evidence type="ECO:0000313" key="3">
    <source>
        <dbReference type="EMBL" id="MBW5484105.1"/>
    </source>
</evidence>
<dbReference type="PANTHER" id="PTHR43674">
    <property type="entry name" value="NITRILASE C965.09-RELATED"/>
    <property type="match status" value="1"/>
</dbReference>
<dbReference type="InterPro" id="IPR050345">
    <property type="entry name" value="Aliph_Amidase/BUP"/>
</dbReference>
<accession>A0ABS6Z8K9</accession>
<dbReference type="InterPro" id="IPR036526">
    <property type="entry name" value="C-N_Hydrolase_sf"/>
</dbReference>
<protein>
    <submittedName>
        <fullName evidence="3">Carbon-nitrogen hydrolase family protein</fullName>
    </submittedName>
</protein>
<evidence type="ECO:0000259" key="2">
    <source>
        <dbReference type="PROSITE" id="PS50263"/>
    </source>
</evidence>
<dbReference type="Pfam" id="PF00795">
    <property type="entry name" value="CN_hydrolase"/>
    <property type="match status" value="1"/>
</dbReference>
<evidence type="ECO:0000313" key="4">
    <source>
        <dbReference type="Proteomes" id="UP000812013"/>
    </source>
</evidence>
<evidence type="ECO:0000256" key="1">
    <source>
        <dbReference type="ARBA" id="ARBA00022801"/>
    </source>
</evidence>
<comment type="caution">
    <text evidence="3">The sequence shown here is derived from an EMBL/GenBank/DDBJ whole genome shotgun (WGS) entry which is preliminary data.</text>
</comment>
<dbReference type="CDD" id="cd07197">
    <property type="entry name" value="nitrilase"/>
    <property type="match status" value="1"/>
</dbReference>
<organism evidence="3 4">
    <name type="scientific">Streptomyces bambusae</name>
    <dbReference type="NCBI Taxonomy" id="1550616"/>
    <lineage>
        <taxon>Bacteria</taxon>
        <taxon>Bacillati</taxon>
        <taxon>Actinomycetota</taxon>
        <taxon>Actinomycetes</taxon>
        <taxon>Kitasatosporales</taxon>
        <taxon>Streptomycetaceae</taxon>
        <taxon>Streptomyces</taxon>
    </lineage>
</organism>
<dbReference type="EMBL" id="WTFF01000141">
    <property type="protein sequence ID" value="MBW5484105.1"/>
    <property type="molecule type" value="Genomic_DNA"/>
</dbReference>
<proteinExistence type="predicted"/>
<feature type="domain" description="CN hydrolase" evidence="2">
    <location>
        <begin position="1"/>
        <end position="236"/>
    </location>
</feature>
<dbReference type="SUPFAM" id="SSF56317">
    <property type="entry name" value="Carbon-nitrogen hydrolase"/>
    <property type="match status" value="1"/>
</dbReference>
<dbReference type="Gene3D" id="3.60.110.10">
    <property type="entry name" value="Carbon-nitrogen hydrolase"/>
    <property type="match status" value="1"/>
</dbReference>
<dbReference type="PANTHER" id="PTHR43674:SF2">
    <property type="entry name" value="BETA-UREIDOPROPIONASE"/>
    <property type="match status" value="1"/>
</dbReference>
<sequence length="239" mass="24538">MKIAAAQMTCVPADIPANVARAASLAERARQEGAELVVFPELALTGYELDTLAGDPGLWTDADDPRLDPIRSSGIATVVNVALRTAGPRPLIASLVFDAAGAPLTAYAKQHLYGQEADHFGAGGEDGRFELGGLRFCLAVCYDNHFPDLAGRGAADGCRVHLASSLHGTGGGMRERATTYPGIARDHGMYVVLANHVGPAGPWTGCGGAAVWAPGGALLAEADDRTPSVAVADVAPAGR</sequence>
<name>A0ABS6Z8K9_9ACTN</name>
<dbReference type="GO" id="GO:0016787">
    <property type="term" value="F:hydrolase activity"/>
    <property type="evidence" value="ECO:0007669"/>
    <property type="project" value="UniProtKB-KW"/>
</dbReference>
<keyword evidence="4" id="KW-1185">Reference proteome</keyword>
<dbReference type="InterPro" id="IPR003010">
    <property type="entry name" value="C-N_Hydrolase"/>
</dbReference>